<dbReference type="SMART" id="SM00266">
    <property type="entry name" value="CAD"/>
    <property type="match status" value="1"/>
</dbReference>
<dbReference type="SUPFAM" id="SSF54277">
    <property type="entry name" value="CAD &amp; PB1 domains"/>
    <property type="match status" value="1"/>
</dbReference>
<evidence type="ECO:0000313" key="6">
    <source>
        <dbReference type="Proteomes" id="UP000242188"/>
    </source>
</evidence>
<organism evidence="5 6">
    <name type="scientific">Mizuhopecten yessoensis</name>
    <name type="common">Japanese scallop</name>
    <name type="synonym">Patinopecten yessoensis</name>
    <dbReference type="NCBI Taxonomy" id="6573"/>
    <lineage>
        <taxon>Eukaryota</taxon>
        <taxon>Metazoa</taxon>
        <taxon>Spiralia</taxon>
        <taxon>Lophotrochozoa</taxon>
        <taxon>Mollusca</taxon>
        <taxon>Bivalvia</taxon>
        <taxon>Autobranchia</taxon>
        <taxon>Pteriomorphia</taxon>
        <taxon>Pectinida</taxon>
        <taxon>Pectinoidea</taxon>
        <taxon>Pectinidae</taxon>
        <taxon>Mizuhopecten</taxon>
    </lineage>
</organism>
<evidence type="ECO:0000256" key="3">
    <source>
        <dbReference type="SAM" id="MobiDB-lite"/>
    </source>
</evidence>
<feature type="region of interest" description="Disordered" evidence="3">
    <location>
        <begin position="83"/>
        <end position="103"/>
    </location>
</feature>
<keyword evidence="6" id="KW-1185">Reference proteome</keyword>
<comment type="caution">
    <text evidence="5">The sequence shown here is derived from an EMBL/GenBank/DDBJ whole genome shotgun (WGS) entry which is preliminary data.</text>
</comment>
<dbReference type="PROSITE" id="PS51135">
    <property type="entry name" value="CIDE_N"/>
    <property type="match status" value="1"/>
</dbReference>
<dbReference type="Gene3D" id="3.10.20.10">
    <property type="match status" value="1"/>
</dbReference>
<feature type="domain" description="CIDE-N" evidence="4">
    <location>
        <begin position="3"/>
        <end position="81"/>
    </location>
</feature>
<reference evidence="5 6" key="1">
    <citation type="journal article" date="2017" name="Nat. Ecol. Evol.">
        <title>Scallop genome provides insights into evolution of bilaterian karyotype and development.</title>
        <authorList>
            <person name="Wang S."/>
            <person name="Zhang J."/>
            <person name="Jiao W."/>
            <person name="Li J."/>
            <person name="Xun X."/>
            <person name="Sun Y."/>
            <person name="Guo X."/>
            <person name="Huan P."/>
            <person name="Dong B."/>
            <person name="Zhang L."/>
            <person name="Hu X."/>
            <person name="Sun X."/>
            <person name="Wang J."/>
            <person name="Zhao C."/>
            <person name="Wang Y."/>
            <person name="Wang D."/>
            <person name="Huang X."/>
            <person name="Wang R."/>
            <person name="Lv J."/>
            <person name="Li Y."/>
            <person name="Zhang Z."/>
            <person name="Liu B."/>
            <person name="Lu W."/>
            <person name="Hui Y."/>
            <person name="Liang J."/>
            <person name="Zhou Z."/>
            <person name="Hou R."/>
            <person name="Li X."/>
            <person name="Liu Y."/>
            <person name="Li H."/>
            <person name="Ning X."/>
            <person name="Lin Y."/>
            <person name="Zhao L."/>
            <person name="Xing Q."/>
            <person name="Dou J."/>
            <person name="Li Y."/>
            <person name="Mao J."/>
            <person name="Guo H."/>
            <person name="Dou H."/>
            <person name="Li T."/>
            <person name="Mu C."/>
            <person name="Jiang W."/>
            <person name="Fu Q."/>
            <person name="Fu X."/>
            <person name="Miao Y."/>
            <person name="Liu J."/>
            <person name="Yu Q."/>
            <person name="Li R."/>
            <person name="Liao H."/>
            <person name="Li X."/>
            <person name="Kong Y."/>
            <person name="Jiang Z."/>
            <person name="Chourrout D."/>
            <person name="Li R."/>
            <person name="Bao Z."/>
        </authorList>
    </citation>
    <scope>NUCLEOTIDE SEQUENCE [LARGE SCALE GENOMIC DNA]</scope>
    <source>
        <strain evidence="5 6">PY_sf001</strain>
    </source>
</reference>
<dbReference type="Gene3D" id="1.10.1490.10">
    <property type="entry name" value="C-terminal domain of DFF45/ICAD (DFF-C domain)"/>
    <property type="match status" value="1"/>
</dbReference>
<evidence type="ECO:0000259" key="4">
    <source>
        <dbReference type="PROSITE" id="PS51135"/>
    </source>
</evidence>
<dbReference type="AlphaFoldDB" id="A0A210PXQ4"/>
<dbReference type="InterPro" id="IPR003508">
    <property type="entry name" value="CIDE-N_dom"/>
</dbReference>
<dbReference type="GO" id="GO:0042981">
    <property type="term" value="P:regulation of apoptotic process"/>
    <property type="evidence" value="ECO:0007669"/>
    <property type="project" value="TreeGrafter"/>
</dbReference>
<sequence length="204" mass="23100">MSTARPFRIWSYDRSVKKGIIASSLDELRKKGKEKVGLLPEEPVQVVLEEDGTEIDDDDYFLFLPQNTTLMLLARDQRWAVEGKEGRSGQDEPDFMTSNEGQEISERTVELITGLQRDITRLIAFSNNDLQGVIDLSVPALASLLHDTESFAEAVQEACQRHLDERTQTSEAMDLLRLYHTSRQKSNLIIGEDSSSKRPKFANI</sequence>
<dbReference type="Pfam" id="PF09033">
    <property type="entry name" value="DFF-C"/>
    <property type="match status" value="1"/>
</dbReference>
<gene>
    <name evidence="5" type="ORF">KP79_PYT21433</name>
</gene>
<dbReference type="InterPro" id="IPR015121">
    <property type="entry name" value="DNA_fragmentation_mid_dom"/>
</dbReference>
<keyword evidence="1 2" id="KW-0053">Apoptosis</keyword>
<accession>A0A210PXQ4</accession>
<dbReference type="PANTHER" id="PTHR12306">
    <property type="entry name" value="CELL DEATH ACTIVATOR CIDE"/>
    <property type="match status" value="1"/>
</dbReference>
<evidence type="ECO:0000256" key="1">
    <source>
        <dbReference type="ARBA" id="ARBA00022703"/>
    </source>
</evidence>
<name>A0A210PXQ4_MIZYE</name>
<protein>
    <submittedName>
        <fullName evidence="5">DNAation factor subunit alpha</fullName>
    </submittedName>
</protein>
<proteinExistence type="predicted"/>
<dbReference type="SUPFAM" id="SSF81783">
    <property type="entry name" value="C-terminal domain of DFF45/ICAD (DFF-C domain)"/>
    <property type="match status" value="1"/>
</dbReference>
<evidence type="ECO:0000313" key="5">
    <source>
        <dbReference type="EMBL" id="OWF41252.1"/>
    </source>
</evidence>
<dbReference type="InterPro" id="IPR027296">
    <property type="entry name" value="DFF-C"/>
</dbReference>
<dbReference type="Proteomes" id="UP000242188">
    <property type="component" value="Unassembled WGS sequence"/>
</dbReference>
<dbReference type="CDD" id="cd01615">
    <property type="entry name" value="CIDE_N"/>
    <property type="match status" value="1"/>
</dbReference>
<dbReference type="Pfam" id="PF02017">
    <property type="entry name" value="CIDE-N"/>
    <property type="match status" value="1"/>
</dbReference>
<dbReference type="GO" id="GO:0006915">
    <property type="term" value="P:apoptotic process"/>
    <property type="evidence" value="ECO:0007669"/>
    <property type="project" value="UniProtKB-UniRule"/>
</dbReference>
<dbReference type="EMBL" id="NEDP02005415">
    <property type="protein sequence ID" value="OWF41252.1"/>
    <property type="molecule type" value="Genomic_DNA"/>
</dbReference>
<dbReference type="OrthoDB" id="9387550at2759"/>
<evidence type="ECO:0000256" key="2">
    <source>
        <dbReference type="PROSITE-ProRule" id="PRU00447"/>
    </source>
</evidence>
<dbReference type="PANTHER" id="PTHR12306:SF15">
    <property type="entry name" value="DNAATION FACTOR-RELATED PROTEIN 1, ISOFORM B-RELATED"/>
    <property type="match status" value="1"/>
</dbReference>